<evidence type="ECO:0000256" key="4">
    <source>
        <dbReference type="ARBA" id="ARBA00022833"/>
    </source>
</evidence>
<evidence type="ECO:0000256" key="1">
    <source>
        <dbReference type="ARBA" id="ARBA00004123"/>
    </source>
</evidence>
<dbReference type="InterPro" id="IPR036855">
    <property type="entry name" value="Znf_CCCH_sf"/>
</dbReference>
<protein>
    <submittedName>
        <fullName evidence="9">Zinc finger CCCH domain-containing protein 16</fullName>
    </submittedName>
</protein>
<dbReference type="GO" id="GO:0005634">
    <property type="term" value="C:nucleus"/>
    <property type="evidence" value="ECO:0007669"/>
    <property type="project" value="UniProtKB-SubCell"/>
</dbReference>
<dbReference type="EMBL" id="JARAOO010000006">
    <property type="protein sequence ID" value="KAJ7964739.1"/>
    <property type="molecule type" value="Genomic_DNA"/>
</dbReference>
<feature type="domain" description="C3H1-type" evidence="8">
    <location>
        <begin position="3"/>
        <end position="29"/>
    </location>
</feature>
<name>A0AAD7PRT8_QUISA</name>
<gene>
    <name evidence="9" type="ORF">O6P43_014500</name>
</gene>
<evidence type="ECO:0000259" key="8">
    <source>
        <dbReference type="PROSITE" id="PS50103"/>
    </source>
</evidence>
<dbReference type="SUPFAM" id="SSF90229">
    <property type="entry name" value="CCCH zinc finger"/>
    <property type="match status" value="1"/>
</dbReference>
<evidence type="ECO:0000256" key="3">
    <source>
        <dbReference type="ARBA" id="ARBA00022771"/>
    </source>
</evidence>
<evidence type="ECO:0000256" key="5">
    <source>
        <dbReference type="ARBA" id="ARBA00023242"/>
    </source>
</evidence>
<dbReference type="Gene3D" id="4.10.1000.10">
    <property type="entry name" value="Zinc finger, CCCH-type"/>
    <property type="match status" value="1"/>
</dbReference>
<dbReference type="InterPro" id="IPR000571">
    <property type="entry name" value="Znf_CCCH"/>
</dbReference>
<keyword evidence="4 6" id="KW-0862">Zinc</keyword>
<dbReference type="PROSITE" id="PS50103">
    <property type="entry name" value="ZF_C3H1"/>
    <property type="match status" value="1"/>
</dbReference>
<evidence type="ECO:0000256" key="7">
    <source>
        <dbReference type="SAM" id="MobiDB-lite"/>
    </source>
</evidence>
<dbReference type="KEGG" id="qsa:O6P43_014500"/>
<dbReference type="Pfam" id="PF00642">
    <property type="entry name" value="zf-CCCH"/>
    <property type="match status" value="1"/>
</dbReference>
<proteinExistence type="predicted"/>
<keyword evidence="10" id="KW-1185">Reference proteome</keyword>
<dbReference type="PANTHER" id="PTHR46527:SF1">
    <property type="entry name" value="NUCLEOPORIN NUP42"/>
    <property type="match status" value="1"/>
</dbReference>
<feature type="compositionally biased region" description="Polar residues" evidence="7">
    <location>
        <begin position="258"/>
        <end position="274"/>
    </location>
</feature>
<evidence type="ECO:0000313" key="10">
    <source>
        <dbReference type="Proteomes" id="UP001163823"/>
    </source>
</evidence>
<evidence type="ECO:0000313" key="9">
    <source>
        <dbReference type="EMBL" id="KAJ7964739.1"/>
    </source>
</evidence>
<feature type="zinc finger region" description="C3H1-type" evidence="6">
    <location>
        <begin position="3"/>
        <end position="29"/>
    </location>
</feature>
<feature type="region of interest" description="Disordered" evidence="7">
    <location>
        <begin position="249"/>
        <end position="274"/>
    </location>
</feature>
<dbReference type="SMART" id="SM00356">
    <property type="entry name" value="ZnF_C3H1"/>
    <property type="match status" value="1"/>
</dbReference>
<keyword evidence="3 6" id="KW-0863">Zinc-finger</keyword>
<comment type="subcellular location">
    <subcellularLocation>
        <location evidence="1">Nucleus</location>
    </subcellularLocation>
</comment>
<feature type="region of interest" description="Disordered" evidence="7">
    <location>
        <begin position="111"/>
        <end position="131"/>
    </location>
</feature>
<organism evidence="9 10">
    <name type="scientific">Quillaja saponaria</name>
    <name type="common">Soap bark tree</name>
    <dbReference type="NCBI Taxonomy" id="32244"/>
    <lineage>
        <taxon>Eukaryota</taxon>
        <taxon>Viridiplantae</taxon>
        <taxon>Streptophyta</taxon>
        <taxon>Embryophyta</taxon>
        <taxon>Tracheophyta</taxon>
        <taxon>Spermatophyta</taxon>
        <taxon>Magnoliopsida</taxon>
        <taxon>eudicotyledons</taxon>
        <taxon>Gunneridae</taxon>
        <taxon>Pentapetalae</taxon>
        <taxon>rosids</taxon>
        <taxon>fabids</taxon>
        <taxon>Fabales</taxon>
        <taxon>Quillajaceae</taxon>
        <taxon>Quillaja</taxon>
    </lineage>
</organism>
<keyword evidence="5" id="KW-0539">Nucleus</keyword>
<sequence>MHKKREPCRYFQRGNCQYGERCKFLHVVQQQPKSNVSGVGMQNRSYQQQKTNPFEFGMQNGSHQQPKTNPFGFGVQNAANQQEKTNPFAFGSQIGSHGYQKPNPVSFGGQNNSHSKEASDFGFQRNQHKPFNNKWTRGSSGGATHQLNNHPQAVNHKCTDPETCRREIVEDFEKENPLWKLTCYSHCKNAPCDIVGDISYEELRAAAYDDAKRGMSLQSIVEKERNLLNSKLAEFEKLISRPYAVPPTPSPSLGASAKFSQNTENVGPPSITSFSQLSAGSAPNFGFGTRHTGPANNAFVQHNSFQNQGLTDGRSQTQTPGSSLMSNVAGVTNSGITASNPFFTPGVQINFPSSPSNQSPITLLNNPQVENASGDSSIWLKENWVPGDIPEEAPPDAYIREVFMG</sequence>
<dbReference type="Proteomes" id="UP001163823">
    <property type="component" value="Chromosome 6"/>
</dbReference>
<evidence type="ECO:0000256" key="6">
    <source>
        <dbReference type="PROSITE-ProRule" id="PRU00723"/>
    </source>
</evidence>
<keyword evidence="2 6" id="KW-0479">Metal-binding</keyword>
<dbReference type="PANTHER" id="PTHR46527">
    <property type="entry name" value="NUCLEOPORIN-LIKE PROTEIN 2"/>
    <property type="match status" value="1"/>
</dbReference>
<reference evidence="9" key="1">
    <citation type="journal article" date="2023" name="Science">
        <title>Elucidation of the pathway for biosynthesis of saponin adjuvants from the soapbark tree.</title>
        <authorList>
            <person name="Reed J."/>
            <person name="Orme A."/>
            <person name="El-Demerdash A."/>
            <person name="Owen C."/>
            <person name="Martin L.B.B."/>
            <person name="Misra R.C."/>
            <person name="Kikuchi S."/>
            <person name="Rejzek M."/>
            <person name="Martin A.C."/>
            <person name="Harkess A."/>
            <person name="Leebens-Mack J."/>
            <person name="Louveau T."/>
            <person name="Stephenson M.J."/>
            <person name="Osbourn A."/>
        </authorList>
    </citation>
    <scope>NUCLEOTIDE SEQUENCE</scope>
    <source>
        <strain evidence="9">S10</strain>
    </source>
</reference>
<evidence type="ECO:0000256" key="2">
    <source>
        <dbReference type="ARBA" id="ARBA00022723"/>
    </source>
</evidence>
<comment type="caution">
    <text evidence="9">The sequence shown here is derived from an EMBL/GenBank/DDBJ whole genome shotgun (WGS) entry which is preliminary data.</text>
</comment>
<dbReference type="GO" id="GO:0008270">
    <property type="term" value="F:zinc ion binding"/>
    <property type="evidence" value="ECO:0007669"/>
    <property type="project" value="UniProtKB-KW"/>
</dbReference>
<dbReference type="AlphaFoldDB" id="A0AAD7PRT8"/>
<dbReference type="InterPro" id="IPR051767">
    <property type="entry name" value="Nucleoporin_NUP42"/>
</dbReference>
<accession>A0AAD7PRT8</accession>